<dbReference type="AlphaFoldDB" id="A0A4Q2DH92"/>
<reference evidence="1 2" key="1">
    <citation type="submission" date="2019-01" db="EMBL/GenBank/DDBJ databases">
        <title>Draft genome sequence of Psathyrella aberdarensis IHI B618.</title>
        <authorList>
            <person name="Buettner E."/>
            <person name="Kellner H."/>
        </authorList>
    </citation>
    <scope>NUCLEOTIDE SEQUENCE [LARGE SCALE GENOMIC DNA]</scope>
    <source>
        <strain evidence="1 2">IHI B618</strain>
    </source>
</reference>
<dbReference type="EMBL" id="SDEE01000213">
    <property type="protein sequence ID" value="RXW19247.1"/>
    <property type="molecule type" value="Genomic_DNA"/>
</dbReference>
<dbReference type="Proteomes" id="UP000290288">
    <property type="component" value="Unassembled WGS sequence"/>
</dbReference>
<comment type="caution">
    <text evidence="1">The sequence shown here is derived from an EMBL/GenBank/DDBJ whole genome shotgun (WGS) entry which is preliminary data.</text>
</comment>
<evidence type="ECO:0000313" key="2">
    <source>
        <dbReference type="Proteomes" id="UP000290288"/>
    </source>
</evidence>
<name>A0A4Q2DH92_9AGAR</name>
<accession>A0A4Q2DH92</accession>
<proteinExistence type="predicted"/>
<sequence>MRLVKHLPSGEIVETCTTPCEEVDLRTGHYEWFLQDKQLIIHTFEDPIDERLENLFKVPILGGDACKIAHQAARKSASNRHRYHAITAILFSPRYQPFIFVQAASAGDVKNLLPRGPTHRYCPLPPYRVALDERISFMAQVGRWVRVVAYRGSDESYSAYGIVAEFHAMTSTVKVYITPRTEEGYVLMTKRRLQDDFMNWDIRVDRNDITTVRHPHTRSQRYFQHGIEVLHVHMRKLAVPRSNPPSCIVSVLQGVLTRAEPLLWETARRNLHFLNPSEAKGGTICKFSQGAIAGAVGRLADRPLLPDGQVLVITQWDDFVATVKVHIGFLTFAFEIGDEITGRTPDGRVVVGFIVETLQSDCYVVREIGTNADVRVAGHTMNYHISL</sequence>
<organism evidence="1 2">
    <name type="scientific">Candolleomyces aberdarensis</name>
    <dbReference type="NCBI Taxonomy" id="2316362"/>
    <lineage>
        <taxon>Eukaryota</taxon>
        <taxon>Fungi</taxon>
        <taxon>Dikarya</taxon>
        <taxon>Basidiomycota</taxon>
        <taxon>Agaricomycotina</taxon>
        <taxon>Agaricomycetes</taxon>
        <taxon>Agaricomycetidae</taxon>
        <taxon>Agaricales</taxon>
        <taxon>Agaricineae</taxon>
        <taxon>Psathyrellaceae</taxon>
        <taxon>Candolleomyces</taxon>
    </lineage>
</organism>
<protein>
    <submittedName>
        <fullName evidence="1">Uncharacterized protein</fullName>
    </submittedName>
</protein>
<evidence type="ECO:0000313" key="1">
    <source>
        <dbReference type="EMBL" id="RXW19247.1"/>
    </source>
</evidence>
<keyword evidence="2" id="KW-1185">Reference proteome</keyword>
<dbReference type="OrthoDB" id="10604531at2759"/>
<gene>
    <name evidence="1" type="ORF">EST38_g6617</name>
</gene>